<proteinExistence type="predicted"/>
<organism evidence="1 2">
    <name type="scientific">Algoriphagus oliviformis</name>
    <dbReference type="NCBI Taxonomy" id="2811231"/>
    <lineage>
        <taxon>Bacteria</taxon>
        <taxon>Pseudomonadati</taxon>
        <taxon>Bacteroidota</taxon>
        <taxon>Cytophagia</taxon>
        <taxon>Cytophagales</taxon>
        <taxon>Cyclobacteriaceae</taxon>
        <taxon>Algoriphagus</taxon>
    </lineage>
</organism>
<evidence type="ECO:0000313" key="1">
    <source>
        <dbReference type="EMBL" id="MBN7810994.1"/>
    </source>
</evidence>
<dbReference type="RefSeq" id="WP_206577781.1">
    <property type="nucleotide sequence ID" value="NZ_JAFKCT010000003.1"/>
</dbReference>
<name>A0ABS3C1K4_9BACT</name>
<comment type="caution">
    <text evidence="1">The sequence shown here is derived from an EMBL/GenBank/DDBJ whole genome shotgun (WGS) entry which is preliminary data.</text>
</comment>
<evidence type="ECO:0000313" key="2">
    <source>
        <dbReference type="Proteomes" id="UP000664317"/>
    </source>
</evidence>
<protein>
    <recommendedName>
        <fullName evidence="3">Type IX secretion system membrane protein, PorP/SprF family</fullName>
    </recommendedName>
</protein>
<sequence length="84" mass="9802">MEYLFDAEASSDSYFYAWSQLRFAVKRWLIVSLVGGRNRVYQNDVEVQRGVALGFVFGKNSITGYYYNPFTPDNYGSVAYFRRL</sequence>
<accession>A0ABS3C1K4</accession>
<gene>
    <name evidence="1" type="ORF">J0A68_08510</name>
</gene>
<dbReference type="Proteomes" id="UP000664317">
    <property type="component" value="Unassembled WGS sequence"/>
</dbReference>
<keyword evidence="2" id="KW-1185">Reference proteome</keyword>
<evidence type="ECO:0008006" key="3">
    <source>
        <dbReference type="Google" id="ProtNLM"/>
    </source>
</evidence>
<reference evidence="1 2" key="1">
    <citation type="submission" date="2021-03" db="EMBL/GenBank/DDBJ databases">
        <title>novel species isolated from a fishpond in China.</title>
        <authorList>
            <person name="Lu H."/>
            <person name="Cai Z."/>
        </authorList>
    </citation>
    <scope>NUCLEOTIDE SEQUENCE [LARGE SCALE GENOMIC DNA]</scope>
    <source>
        <strain evidence="1 2">H41</strain>
    </source>
</reference>
<dbReference type="EMBL" id="JAFKCT010000003">
    <property type="protein sequence ID" value="MBN7810994.1"/>
    <property type="molecule type" value="Genomic_DNA"/>
</dbReference>